<evidence type="ECO:0000313" key="7">
    <source>
        <dbReference type="Proteomes" id="UP001564626"/>
    </source>
</evidence>
<dbReference type="PANTHER" id="PTHR24421">
    <property type="entry name" value="NITRATE/NITRITE SENSOR PROTEIN NARX-RELATED"/>
    <property type="match status" value="1"/>
</dbReference>
<feature type="transmembrane region" description="Helical" evidence="4">
    <location>
        <begin position="6"/>
        <end position="30"/>
    </location>
</feature>
<dbReference type="InterPro" id="IPR003594">
    <property type="entry name" value="HATPase_dom"/>
</dbReference>
<dbReference type="RefSeq" id="WP_345365080.1">
    <property type="nucleotide sequence ID" value="NZ_BAABII010000013.1"/>
</dbReference>
<keyword evidence="4" id="KW-1133">Transmembrane helix</keyword>
<gene>
    <name evidence="6" type="ORF">AB8O55_15555</name>
</gene>
<dbReference type="CDD" id="cd16917">
    <property type="entry name" value="HATPase_UhpB-NarQ-NarX-like"/>
    <property type="match status" value="1"/>
</dbReference>
<reference evidence="6 7" key="1">
    <citation type="submission" date="2024-08" db="EMBL/GenBank/DDBJ databases">
        <title>Genome mining of Saccharopolyspora cebuensis PGLac3 from Nigerian medicinal plant.</title>
        <authorList>
            <person name="Ezeobiora C.E."/>
            <person name="Igbokwe N.H."/>
            <person name="Amin D.H."/>
            <person name="Mendie U.E."/>
        </authorList>
    </citation>
    <scope>NUCLEOTIDE SEQUENCE [LARGE SCALE GENOMIC DNA]</scope>
    <source>
        <strain evidence="6 7">PGLac3</strain>
    </source>
</reference>
<evidence type="ECO:0000256" key="1">
    <source>
        <dbReference type="ARBA" id="ARBA00022679"/>
    </source>
</evidence>
<feature type="transmembrane region" description="Helical" evidence="4">
    <location>
        <begin position="42"/>
        <end position="63"/>
    </location>
</feature>
<keyword evidence="2 6" id="KW-0418">Kinase</keyword>
<evidence type="ECO:0000313" key="6">
    <source>
        <dbReference type="EMBL" id="MEY8040824.1"/>
    </source>
</evidence>
<dbReference type="Gene3D" id="3.30.565.10">
    <property type="entry name" value="Histidine kinase-like ATPase, C-terminal domain"/>
    <property type="match status" value="1"/>
</dbReference>
<keyword evidence="4" id="KW-0472">Membrane</keyword>
<dbReference type="PANTHER" id="PTHR24421:SF59">
    <property type="entry name" value="OXYGEN SENSOR HISTIDINE KINASE NREB"/>
    <property type="match status" value="1"/>
</dbReference>
<dbReference type="GO" id="GO:0016301">
    <property type="term" value="F:kinase activity"/>
    <property type="evidence" value="ECO:0007669"/>
    <property type="project" value="UniProtKB-KW"/>
</dbReference>
<dbReference type="Gene3D" id="1.20.5.1930">
    <property type="match status" value="1"/>
</dbReference>
<keyword evidence="7" id="KW-1185">Reference proteome</keyword>
<protein>
    <submittedName>
        <fullName evidence="6">Sensor histidine kinase</fullName>
    </submittedName>
</protein>
<dbReference type="InterPro" id="IPR036890">
    <property type="entry name" value="HATPase_C_sf"/>
</dbReference>
<keyword evidence="4" id="KW-0812">Transmembrane</keyword>
<dbReference type="InterPro" id="IPR050482">
    <property type="entry name" value="Sensor_HK_TwoCompSys"/>
</dbReference>
<feature type="transmembrane region" description="Helical" evidence="4">
    <location>
        <begin position="111"/>
        <end position="131"/>
    </location>
</feature>
<dbReference type="SUPFAM" id="SSF55874">
    <property type="entry name" value="ATPase domain of HSP90 chaperone/DNA topoisomerase II/histidine kinase"/>
    <property type="match status" value="1"/>
</dbReference>
<accession>A0ABV4CN29</accession>
<dbReference type="Pfam" id="PF07730">
    <property type="entry name" value="HisKA_3"/>
    <property type="match status" value="1"/>
</dbReference>
<keyword evidence="1" id="KW-0808">Transferase</keyword>
<keyword evidence="3" id="KW-0902">Two-component regulatory system</keyword>
<dbReference type="Pfam" id="PF02518">
    <property type="entry name" value="HATPase_c"/>
    <property type="match status" value="1"/>
</dbReference>
<evidence type="ECO:0000256" key="3">
    <source>
        <dbReference type="ARBA" id="ARBA00023012"/>
    </source>
</evidence>
<organism evidence="6 7">
    <name type="scientific">Saccharopolyspora cebuensis</name>
    <dbReference type="NCBI Taxonomy" id="418759"/>
    <lineage>
        <taxon>Bacteria</taxon>
        <taxon>Bacillati</taxon>
        <taxon>Actinomycetota</taxon>
        <taxon>Actinomycetes</taxon>
        <taxon>Pseudonocardiales</taxon>
        <taxon>Pseudonocardiaceae</taxon>
        <taxon>Saccharopolyspora</taxon>
    </lineage>
</organism>
<comment type="caution">
    <text evidence="6">The sequence shown here is derived from an EMBL/GenBank/DDBJ whole genome shotgun (WGS) entry which is preliminary data.</text>
</comment>
<evidence type="ECO:0000256" key="2">
    <source>
        <dbReference type="ARBA" id="ARBA00022777"/>
    </source>
</evidence>
<evidence type="ECO:0000259" key="5">
    <source>
        <dbReference type="SMART" id="SM00387"/>
    </source>
</evidence>
<proteinExistence type="predicted"/>
<feature type="transmembrane region" description="Helical" evidence="4">
    <location>
        <begin position="137"/>
        <end position="156"/>
    </location>
</feature>
<dbReference type="InterPro" id="IPR011712">
    <property type="entry name" value="Sig_transdc_His_kin_sub3_dim/P"/>
</dbReference>
<name>A0ABV4CN29_9PSEU</name>
<evidence type="ECO:0000256" key="4">
    <source>
        <dbReference type="SAM" id="Phobius"/>
    </source>
</evidence>
<feature type="domain" description="Histidine kinase/HSP90-like ATPase" evidence="5">
    <location>
        <begin position="285"/>
        <end position="372"/>
    </location>
</feature>
<dbReference type="Proteomes" id="UP001564626">
    <property type="component" value="Unassembled WGS sequence"/>
</dbReference>
<dbReference type="SMART" id="SM00387">
    <property type="entry name" value="HATPase_c"/>
    <property type="match status" value="1"/>
</dbReference>
<sequence>MAGWRLEIWGAAGLLLVSVLIGIPVGTASLGGSDVIAGPAWLWWLCYGCFPALLALCFLGHLVPRLDARYLLIPLELTAAGVVLLAPRGGFLPILLVFVTALAAELAPVRVVASLLLGNGGVIAVAVGLAGAGLGEVVVLALIYLVLQACSVWMVWNHRREAEHRRRLAVAHTELRAATALLAESSRATERLRIARELHDLVGHQLTALVLELEIAAHRSAPPADAHVARARAVARDLLGDVRTAVGELRGTPQRLDRALREIVADLPHPRVHLEVADSVAPDEASAAALIRCAQEVVTNAIRHSEADNLWIRIGTDESGAITLSARDDGLGTPVLRLGNGLTGLRERIESLGGHVRFDTRSGFRVDAAVPAS</sequence>
<dbReference type="EMBL" id="JBGEHV010000026">
    <property type="protein sequence ID" value="MEY8040824.1"/>
    <property type="molecule type" value="Genomic_DNA"/>
</dbReference>